<proteinExistence type="predicted"/>
<evidence type="ECO:0008006" key="4">
    <source>
        <dbReference type="Google" id="ProtNLM"/>
    </source>
</evidence>
<feature type="compositionally biased region" description="Low complexity" evidence="1">
    <location>
        <begin position="279"/>
        <end position="293"/>
    </location>
</feature>
<evidence type="ECO:0000256" key="1">
    <source>
        <dbReference type="SAM" id="MobiDB-lite"/>
    </source>
</evidence>
<feature type="compositionally biased region" description="Basic and acidic residues" evidence="1">
    <location>
        <begin position="337"/>
        <end position="349"/>
    </location>
</feature>
<evidence type="ECO:0000313" key="3">
    <source>
        <dbReference type="Proteomes" id="UP001163203"/>
    </source>
</evidence>
<gene>
    <name evidence="2" type="ORF">ORV05_11050</name>
</gene>
<dbReference type="RefSeq" id="WP_268758364.1">
    <property type="nucleotide sequence ID" value="NZ_CP113836.1"/>
</dbReference>
<feature type="region of interest" description="Disordered" evidence="1">
    <location>
        <begin position="253"/>
        <end position="349"/>
    </location>
</feature>
<name>A0ABY7B807_9PSEU</name>
<dbReference type="EMBL" id="CP113836">
    <property type="protein sequence ID" value="WAL68271.1"/>
    <property type="molecule type" value="Genomic_DNA"/>
</dbReference>
<organism evidence="2 3">
    <name type="scientific">Amycolatopsis cynarae</name>
    <dbReference type="NCBI Taxonomy" id="2995223"/>
    <lineage>
        <taxon>Bacteria</taxon>
        <taxon>Bacillati</taxon>
        <taxon>Actinomycetota</taxon>
        <taxon>Actinomycetes</taxon>
        <taxon>Pseudonocardiales</taxon>
        <taxon>Pseudonocardiaceae</taxon>
        <taxon>Amycolatopsis</taxon>
    </lineage>
</organism>
<evidence type="ECO:0000313" key="2">
    <source>
        <dbReference type="EMBL" id="WAL68271.1"/>
    </source>
</evidence>
<protein>
    <recommendedName>
        <fullName evidence="4">MarR family transcriptional regulator</fullName>
    </recommendedName>
</protein>
<reference evidence="2" key="1">
    <citation type="submission" date="2022-11" db="EMBL/GenBank/DDBJ databases">
        <authorList>
            <person name="Mo P."/>
        </authorList>
    </citation>
    <scope>NUCLEOTIDE SEQUENCE</scope>
    <source>
        <strain evidence="2">HUAS 11-8</strain>
    </source>
</reference>
<keyword evidence="3" id="KW-1185">Reference proteome</keyword>
<sequence>MTGTGRIQDRAAFDVLARALTRCRLDGISGALHLMGNPGGVFHLRRGIVVAVDSPGAPGADALLLRSGRVGEEAWTAALRAAAEGRSPQAELVAHGSVGATELRVLSMMAARDAAFATVAGMVEGYVIDREPVDVPLPLAHDADTDSLLQETERRLNALASLPIPVAPHRERVAPVPGKSLDEGALTELRREILAQANGRRTARDLAFLICRGVYPVTVEISRLLGEGLVEIPVQPPAPTPIPGRAPIPRVRAAAAPVPAPSPRPAGETAGLPPRRRPGSSGPAETAAPGALIPLPPPTPESSPAERTEPDGPAPAVAPKHAARHGLPRLFNLIRSRPGEHPQHEKGNP</sequence>
<accession>A0ABY7B807</accession>
<dbReference type="Proteomes" id="UP001163203">
    <property type="component" value="Chromosome"/>
</dbReference>